<dbReference type="InterPro" id="IPR018496">
    <property type="entry name" value="PsdUridine_synth_RsuA/RluB_CS"/>
</dbReference>
<proteinExistence type="inferred from homology"/>
<evidence type="ECO:0000256" key="1">
    <source>
        <dbReference type="ARBA" id="ARBA00008348"/>
    </source>
</evidence>
<evidence type="ECO:0000256" key="3">
    <source>
        <dbReference type="ARBA" id="ARBA00023235"/>
    </source>
</evidence>
<comment type="similarity">
    <text evidence="1 5">Belongs to the pseudouridine synthase RsuA family.</text>
</comment>
<dbReference type="RefSeq" id="WP_270454520.1">
    <property type="nucleotide sequence ID" value="NZ_JADPIE010000006.1"/>
</dbReference>
<dbReference type="PANTHER" id="PTHR47683:SF2">
    <property type="entry name" value="RNA-BINDING S4 DOMAIN-CONTAINING PROTEIN"/>
    <property type="match status" value="1"/>
</dbReference>
<dbReference type="SUPFAM" id="SSF55174">
    <property type="entry name" value="Alpha-L RNA-binding motif"/>
    <property type="match status" value="1"/>
</dbReference>
<dbReference type="EMBL" id="JADPIE010000006">
    <property type="protein sequence ID" value="MBF8437526.1"/>
    <property type="molecule type" value="Genomic_DNA"/>
</dbReference>
<keyword evidence="8" id="KW-1185">Reference proteome</keyword>
<dbReference type="InterPro" id="IPR036986">
    <property type="entry name" value="S4_RNA-bd_sf"/>
</dbReference>
<evidence type="ECO:0000256" key="2">
    <source>
        <dbReference type="ARBA" id="ARBA00022884"/>
    </source>
</evidence>
<dbReference type="InterPro" id="IPR000748">
    <property type="entry name" value="PsdUridine_synth_RsuA/RluB/E/F"/>
</dbReference>
<dbReference type="EC" id="5.4.99.-" evidence="5"/>
<gene>
    <name evidence="7" type="ORF">I0Q91_10565</name>
</gene>
<dbReference type="PROSITE" id="PS50889">
    <property type="entry name" value="S4"/>
    <property type="match status" value="1"/>
</dbReference>
<dbReference type="AlphaFoldDB" id="A0A931ATB7"/>
<evidence type="ECO:0000256" key="5">
    <source>
        <dbReference type="RuleBase" id="RU003887"/>
    </source>
</evidence>
<dbReference type="SMART" id="SM00363">
    <property type="entry name" value="S4"/>
    <property type="match status" value="1"/>
</dbReference>
<dbReference type="SUPFAM" id="SSF55120">
    <property type="entry name" value="Pseudouridine synthase"/>
    <property type="match status" value="1"/>
</dbReference>
<dbReference type="InterPro" id="IPR020103">
    <property type="entry name" value="PsdUridine_synth_cat_dom_sf"/>
</dbReference>
<dbReference type="GO" id="GO:0003723">
    <property type="term" value="F:RNA binding"/>
    <property type="evidence" value="ECO:0007669"/>
    <property type="project" value="UniProtKB-KW"/>
</dbReference>
<dbReference type="GO" id="GO:0120159">
    <property type="term" value="F:rRNA pseudouridine synthase activity"/>
    <property type="evidence" value="ECO:0007669"/>
    <property type="project" value="UniProtKB-ARBA"/>
</dbReference>
<dbReference type="PANTHER" id="PTHR47683">
    <property type="entry name" value="PSEUDOURIDINE SYNTHASE FAMILY PROTEIN-RELATED"/>
    <property type="match status" value="1"/>
</dbReference>
<name>A0A931ATB7_9FIRM</name>
<reference evidence="7" key="1">
    <citation type="submission" date="2020-11" db="EMBL/GenBank/DDBJ databases">
        <title>Halonatronomonas betainensis gen. nov., sp. nov. a novel haloalkaliphilic representative of the family Halanaerobiacae capable of betaine degradation.</title>
        <authorList>
            <person name="Boltyanskaya Y."/>
            <person name="Kevbrin V."/>
            <person name="Detkova E."/>
            <person name="Grouzdev D.S."/>
            <person name="Koziaeva V."/>
            <person name="Zhilina T."/>
        </authorList>
    </citation>
    <scope>NUCLEOTIDE SEQUENCE</scope>
    <source>
        <strain evidence="7">Z-7014</strain>
    </source>
</reference>
<dbReference type="GO" id="GO:0000455">
    <property type="term" value="P:enzyme-directed rRNA pseudouridine synthesis"/>
    <property type="evidence" value="ECO:0007669"/>
    <property type="project" value="UniProtKB-ARBA"/>
</dbReference>
<dbReference type="Pfam" id="PF01479">
    <property type="entry name" value="S4"/>
    <property type="match status" value="1"/>
</dbReference>
<dbReference type="Proteomes" id="UP000621436">
    <property type="component" value="Unassembled WGS sequence"/>
</dbReference>
<dbReference type="CDD" id="cd02870">
    <property type="entry name" value="PseudoU_synth_RsuA_like"/>
    <property type="match status" value="1"/>
</dbReference>
<evidence type="ECO:0000256" key="4">
    <source>
        <dbReference type="PROSITE-ProRule" id="PRU00182"/>
    </source>
</evidence>
<dbReference type="InterPro" id="IPR006145">
    <property type="entry name" value="PsdUridine_synth_RsuA/RluA"/>
</dbReference>
<evidence type="ECO:0000313" key="8">
    <source>
        <dbReference type="Proteomes" id="UP000621436"/>
    </source>
</evidence>
<evidence type="ECO:0000259" key="6">
    <source>
        <dbReference type="SMART" id="SM00363"/>
    </source>
</evidence>
<dbReference type="InterPro" id="IPR050343">
    <property type="entry name" value="RsuA_PseudoU_synthase"/>
</dbReference>
<dbReference type="FunFam" id="3.10.290.10:FF:000003">
    <property type="entry name" value="Pseudouridine synthase"/>
    <property type="match status" value="1"/>
</dbReference>
<dbReference type="PROSITE" id="PS01149">
    <property type="entry name" value="PSI_RSU"/>
    <property type="match status" value="1"/>
</dbReference>
<comment type="caution">
    <text evidence="7">The sequence shown here is derived from an EMBL/GenBank/DDBJ whole genome shotgun (WGS) entry which is preliminary data.</text>
</comment>
<dbReference type="Pfam" id="PF00849">
    <property type="entry name" value="PseudoU_synth_2"/>
    <property type="match status" value="1"/>
</dbReference>
<keyword evidence="2 4" id="KW-0694">RNA-binding</keyword>
<dbReference type="CDD" id="cd00165">
    <property type="entry name" value="S4"/>
    <property type="match status" value="1"/>
</dbReference>
<dbReference type="FunFam" id="3.30.70.1560:FF:000001">
    <property type="entry name" value="Pseudouridine synthase"/>
    <property type="match status" value="1"/>
</dbReference>
<feature type="domain" description="RNA-binding S4" evidence="6">
    <location>
        <begin position="4"/>
        <end position="66"/>
    </location>
</feature>
<dbReference type="GO" id="GO:0005829">
    <property type="term" value="C:cytosol"/>
    <property type="evidence" value="ECO:0007669"/>
    <property type="project" value="UniProtKB-ARBA"/>
</dbReference>
<dbReference type="InterPro" id="IPR042092">
    <property type="entry name" value="PsdUridine_s_RsuA/RluB/E/F_cat"/>
</dbReference>
<organism evidence="7 8">
    <name type="scientific">Halonatronomonas betaini</name>
    <dbReference type="NCBI Taxonomy" id="2778430"/>
    <lineage>
        <taxon>Bacteria</taxon>
        <taxon>Bacillati</taxon>
        <taxon>Bacillota</taxon>
        <taxon>Clostridia</taxon>
        <taxon>Halanaerobiales</taxon>
        <taxon>Halarsenatibacteraceae</taxon>
        <taxon>Halonatronomonas</taxon>
    </lineage>
</organism>
<keyword evidence="3 5" id="KW-0413">Isomerase</keyword>
<accession>A0A931ATB7</accession>
<dbReference type="InterPro" id="IPR020094">
    <property type="entry name" value="TruA/RsuA/RluB/E/F_N"/>
</dbReference>
<dbReference type="InterPro" id="IPR002942">
    <property type="entry name" value="S4_RNA-bd"/>
</dbReference>
<protein>
    <recommendedName>
        <fullName evidence="5">Pseudouridine synthase</fullName>
        <ecNumber evidence="5">5.4.99.-</ecNumber>
    </recommendedName>
</protein>
<dbReference type="Gene3D" id="3.30.70.580">
    <property type="entry name" value="Pseudouridine synthase I, catalytic domain, N-terminal subdomain"/>
    <property type="match status" value="1"/>
</dbReference>
<dbReference type="Gene3D" id="3.30.70.1560">
    <property type="entry name" value="Alpha-L RNA-binding motif"/>
    <property type="match status" value="1"/>
</dbReference>
<sequence>MAEVRLQKFMAHAGVASRRKSEEIIAAGRVKVNGETVTEMGFKIDPTEDYVEVDGNEIEREKKRYFKLHKPVGVISTASDPKGRKTVVEFVDDIKQRLYPVGRLDYNSSGLILLTNDGKLTHILTHPSFEIEKTYRVIADGRIAKDDIARLEAGVELDDGMTAPARVDQLNYQGERTKFLITIHEGRNRQVRRMCQAVGHEVTDLMRLRFGPIELDNLQPGERKELSSEEIARLKDLKASEA</sequence>
<dbReference type="NCBIfam" id="TIGR00093">
    <property type="entry name" value="pseudouridine synthase"/>
    <property type="match status" value="1"/>
</dbReference>
<evidence type="ECO:0000313" key="7">
    <source>
        <dbReference type="EMBL" id="MBF8437526.1"/>
    </source>
</evidence>
<dbReference type="Gene3D" id="3.10.290.10">
    <property type="entry name" value="RNA-binding S4 domain"/>
    <property type="match status" value="1"/>
</dbReference>